<evidence type="ECO:0000256" key="1">
    <source>
        <dbReference type="ARBA" id="ARBA00022801"/>
    </source>
</evidence>
<dbReference type="GO" id="GO:0016787">
    <property type="term" value="F:hydrolase activity"/>
    <property type="evidence" value="ECO:0007669"/>
    <property type="project" value="UniProtKB-KW"/>
</dbReference>
<gene>
    <name evidence="3" type="ORF">QQ91_002325</name>
</gene>
<keyword evidence="1 3" id="KW-0378">Hydrolase</keyword>
<dbReference type="InterPro" id="IPR000639">
    <property type="entry name" value="Epox_hydrolase-like"/>
</dbReference>
<dbReference type="PRINTS" id="PR00412">
    <property type="entry name" value="EPOXHYDRLASE"/>
</dbReference>
<dbReference type="Gene3D" id="3.40.50.1820">
    <property type="entry name" value="alpha/beta hydrolase"/>
    <property type="match status" value="1"/>
</dbReference>
<dbReference type="InterPro" id="IPR050266">
    <property type="entry name" value="AB_hydrolase_sf"/>
</dbReference>
<reference evidence="3" key="3">
    <citation type="submission" date="2020-02" db="EMBL/GenBank/DDBJ databases">
        <authorList>
            <person name="Sarangi A.N."/>
            <person name="Ghosh S."/>
            <person name="Mukherjee M."/>
            <person name="Tripathy S."/>
        </authorList>
    </citation>
    <scope>NUCLEOTIDE SEQUENCE</scope>
    <source>
        <strain evidence="3">BDU141951</strain>
    </source>
</reference>
<sequence length="267" mass="29893">MQLNVDVSGQGYPLLCLHGHPGNAACMQVFTEKLSRRYTTIAPDLRGYGHSRTTQPFAMIDHLADLSDLLDQLNIQQCLVLGWSLGGILAMELALQQPQRIAGLMLLGTAARPRGNHPPISWQDNALTAIASLINKVAPGWQWNIDTFGQRSLYRYLIQQHTPQAYQRLANEAFPAFLQTSKPAQQALNQALRAGYNRLPDLEKIAIPSLILCGECDRHITAQASHETAQHLPHSTFKQYPQTAHLFPWEIPEGVLADLEHWLQTHF</sequence>
<protein>
    <submittedName>
        <fullName evidence="3">Alpha/beta hydrolase</fullName>
    </submittedName>
</protein>
<proteinExistence type="predicted"/>
<dbReference type="InterPro" id="IPR000073">
    <property type="entry name" value="AB_hydrolase_1"/>
</dbReference>
<name>A0A0C1YE29_9CYAN</name>
<reference evidence="3" key="1">
    <citation type="submission" date="2014-11" db="EMBL/GenBank/DDBJ databases">
        <authorList>
            <person name="Malar M.C."/>
            <person name="Sen D."/>
            <person name="Tripathy S."/>
        </authorList>
    </citation>
    <scope>NUCLEOTIDE SEQUENCE</scope>
    <source>
        <strain evidence="3">BDU141951</strain>
    </source>
</reference>
<organism evidence="3">
    <name type="scientific">Lyngbya confervoides BDU141951</name>
    <dbReference type="NCBI Taxonomy" id="1574623"/>
    <lineage>
        <taxon>Bacteria</taxon>
        <taxon>Bacillati</taxon>
        <taxon>Cyanobacteriota</taxon>
        <taxon>Cyanophyceae</taxon>
        <taxon>Oscillatoriophycideae</taxon>
        <taxon>Oscillatoriales</taxon>
        <taxon>Microcoleaceae</taxon>
        <taxon>Lyngbya</taxon>
    </lineage>
</organism>
<accession>A0A0C1YE29</accession>
<dbReference type="AlphaFoldDB" id="A0A0C1YE29"/>
<dbReference type="SUPFAM" id="SSF53474">
    <property type="entry name" value="alpha/beta-Hydrolases"/>
    <property type="match status" value="1"/>
</dbReference>
<dbReference type="InterPro" id="IPR029058">
    <property type="entry name" value="AB_hydrolase_fold"/>
</dbReference>
<dbReference type="PANTHER" id="PTHR43798:SF31">
    <property type="entry name" value="AB HYDROLASE SUPERFAMILY PROTEIN YCLE"/>
    <property type="match status" value="1"/>
</dbReference>
<comment type="caution">
    <text evidence="3">The sequence shown here is derived from an EMBL/GenBank/DDBJ whole genome shotgun (WGS) entry which is preliminary data.</text>
</comment>
<reference evidence="3" key="2">
    <citation type="journal article" date="2015" name="Genome Announc.">
        <title>Draft Genome Sequence of Filamentous Marine Cyanobacterium Lyngbya confervoides Strain BDU141951.</title>
        <authorList>
            <person name="Chandrababunaidu M.M."/>
            <person name="Sen D."/>
            <person name="Tripathy S."/>
        </authorList>
    </citation>
    <scope>NUCLEOTIDE SEQUENCE</scope>
    <source>
        <strain evidence="3">BDU141951</strain>
    </source>
</reference>
<dbReference type="Pfam" id="PF00561">
    <property type="entry name" value="Abhydrolase_1"/>
    <property type="match status" value="1"/>
</dbReference>
<dbReference type="PANTHER" id="PTHR43798">
    <property type="entry name" value="MONOACYLGLYCEROL LIPASE"/>
    <property type="match status" value="1"/>
</dbReference>
<feature type="domain" description="AB hydrolase-1" evidence="2">
    <location>
        <begin position="12"/>
        <end position="250"/>
    </location>
</feature>
<dbReference type="GO" id="GO:0016020">
    <property type="term" value="C:membrane"/>
    <property type="evidence" value="ECO:0007669"/>
    <property type="project" value="TreeGrafter"/>
</dbReference>
<dbReference type="EMBL" id="JTHE02000002">
    <property type="protein sequence ID" value="NEV65946.1"/>
    <property type="molecule type" value="Genomic_DNA"/>
</dbReference>
<dbReference type="PRINTS" id="PR00111">
    <property type="entry name" value="ABHYDROLASE"/>
</dbReference>
<evidence type="ECO:0000313" key="3">
    <source>
        <dbReference type="EMBL" id="NEV65946.1"/>
    </source>
</evidence>
<evidence type="ECO:0000259" key="2">
    <source>
        <dbReference type="Pfam" id="PF00561"/>
    </source>
</evidence>